<name>B4N2G2_DROWI</name>
<evidence type="ECO:0000256" key="6">
    <source>
        <dbReference type="SAM" id="MobiDB-lite"/>
    </source>
</evidence>
<dbReference type="AlphaFoldDB" id="B4N2G2"/>
<keyword evidence="2" id="KW-0963">Cytoplasm</keyword>
<evidence type="ECO:0000256" key="3">
    <source>
        <dbReference type="ARBA" id="ARBA00022794"/>
    </source>
</evidence>
<evidence type="ECO:0008006" key="9">
    <source>
        <dbReference type="Google" id="ProtNLM"/>
    </source>
</evidence>
<dbReference type="FunCoup" id="B4N2G2">
    <property type="interactions" value="254"/>
</dbReference>
<dbReference type="PhylomeDB" id="B4N2G2"/>
<dbReference type="GO" id="GO:0035082">
    <property type="term" value="P:axoneme assembly"/>
    <property type="evidence" value="ECO:0007669"/>
    <property type="project" value="EnsemblMetazoa"/>
</dbReference>
<keyword evidence="3" id="KW-0970">Cilium biogenesis/degradation</keyword>
<dbReference type="InterPro" id="IPR010796">
    <property type="entry name" value="C2_B9-type_dom"/>
</dbReference>
<feature type="compositionally biased region" description="Basic and acidic residues" evidence="6">
    <location>
        <begin position="259"/>
        <end position="274"/>
    </location>
</feature>
<evidence type="ECO:0000256" key="2">
    <source>
        <dbReference type="ARBA" id="ARBA00022490"/>
    </source>
</evidence>
<feature type="compositionally biased region" description="Basic residues" evidence="6">
    <location>
        <begin position="275"/>
        <end position="287"/>
    </location>
</feature>
<dbReference type="GO" id="GO:0036038">
    <property type="term" value="C:MKS complex"/>
    <property type="evidence" value="ECO:0007669"/>
    <property type="project" value="TreeGrafter"/>
</dbReference>
<reference evidence="7 8" key="1">
    <citation type="journal article" date="2007" name="Nature">
        <title>Evolution of genes and genomes on the Drosophila phylogeny.</title>
        <authorList>
            <consortium name="Drosophila 12 Genomes Consortium"/>
            <person name="Clark A.G."/>
            <person name="Eisen M.B."/>
            <person name="Smith D.R."/>
            <person name="Bergman C.M."/>
            <person name="Oliver B."/>
            <person name="Markow T.A."/>
            <person name="Kaufman T.C."/>
            <person name="Kellis M."/>
            <person name="Gelbart W."/>
            <person name="Iyer V.N."/>
            <person name="Pollard D.A."/>
            <person name="Sackton T.B."/>
            <person name="Larracuente A.M."/>
            <person name="Singh N.D."/>
            <person name="Abad J.P."/>
            <person name="Abt D.N."/>
            <person name="Adryan B."/>
            <person name="Aguade M."/>
            <person name="Akashi H."/>
            <person name="Anderson W.W."/>
            <person name="Aquadro C.F."/>
            <person name="Ardell D.H."/>
            <person name="Arguello R."/>
            <person name="Artieri C.G."/>
            <person name="Barbash D.A."/>
            <person name="Barker D."/>
            <person name="Barsanti P."/>
            <person name="Batterham P."/>
            <person name="Batzoglou S."/>
            <person name="Begun D."/>
            <person name="Bhutkar A."/>
            <person name="Blanco E."/>
            <person name="Bosak S.A."/>
            <person name="Bradley R.K."/>
            <person name="Brand A.D."/>
            <person name="Brent M.R."/>
            <person name="Brooks A.N."/>
            <person name="Brown R.H."/>
            <person name="Butlin R.K."/>
            <person name="Caggese C."/>
            <person name="Calvi B.R."/>
            <person name="Bernardo de Carvalho A."/>
            <person name="Caspi A."/>
            <person name="Castrezana S."/>
            <person name="Celniker S.E."/>
            <person name="Chang J.L."/>
            <person name="Chapple C."/>
            <person name="Chatterji S."/>
            <person name="Chinwalla A."/>
            <person name="Civetta A."/>
            <person name="Clifton S.W."/>
            <person name="Comeron J.M."/>
            <person name="Costello J.C."/>
            <person name="Coyne J.A."/>
            <person name="Daub J."/>
            <person name="David R.G."/>
            <person name="Delcher A.L."/>
            <person name="Delehaunty K."/>
            <person name="Do C.B."/>
            <person name="Ebling H."/>
            <person name="Edwards K."/>
            <person name="Eickbush T."/>
            <person name="Evans J.D."/>
            <person name="Filipski A."/>
            <person name="Findeiss S."/>
            <person name="Freyhult E."/>
            <person name="Fulton L."/>
            <person name="Fulton R."/>
            <person name="Garcia A.C."/>
            <person name="Gardiner A."/>
            <person name="Garfield D.A."/>
            <person name="Garvin B.E."/>
            <person name="Gibson G."/>
            <person name="Gilbert D."/>
            <person name="Gnerre S."/>
            <person name="Godfrey J."/>
            <person name="Good R."/>
            <person name="Gotea V."/>
            <person name="Gravely B."/>
            <person name="Greenberg A.J."/>
            <person name="Griffiths-Jones S."/>
            <person name="Gross S."/>
            <person name="Guigo R."/>
            <person name="Gustafson E.A."/>
            <person name="Haerty W."/>
            <person name="Hahn M.W."/>
            <person name="Halligan D.L."/>
            <person name="Halpern A.L."/>
            <person name="Halter G.M."/>
            <person name="Han M.V."/>
            <person name="Heger A."/>
            <person name="Hillier L."/>
            <person name="Hinrichs A.S."/>
            <person name="Holmes I."/>
            <person name="Hoskins R.A."/>
            <person name="Hubisz M.J."/>
            <person name="Hultmark D."/>
            <person name="Huntley M.A."/>
            <person name="Jaffe D.B."/>
            <person name="Jagadeeshan S."/>
            <person name="Jeck W.R."/>
            <person name="Johnson J."/>
            <person name="Jones C.D."/>
            <person name="Jordan W.C."/>
            <person name="Karpen G.H."/>
            <person name="Kataoka E."/>
            <person name="Keightley P.D."/>
            <person name="Kheradpour P."/>
            <person name="Kirkness E.F."/>
            <person name="Koerich L.B."/>
            <person name="Kristiansen K."/>
            <person name="Kudrna D."/>
            <person name="Kulathinal R.J."/>
            <person name="Kumar S."/>
            <person name="Kwok R."/>
            <person name="Lander E."/>
            <person name="Langley C.H."/>
            <person name="Lapoint R."/>
            <person name="Lazzaro B.P."/>
            <person name="Lee S.J."/>
            <person name="Levesque L."/>
            <person name="Li R."/>
            <person name="Lin C.F."/>
            <person name="Lin M.F."/>
            <person name="Lindblad-Toh K."/>
            <person name="Llopart A."/>
            <person name="Long M."/>
            <person name="Low L."/>
            <person name="Lozovsky E."/>
            <person name="Lu J."/>
            <person name="Luo M."/>
            <person name="Machado C.A."/>
            <person name="Makalowski W."/>
            <person name="Marzo M."/>
            <person name="Matsuda M."/>
            <person name="Matzkin L."/>
            <person name="McAllister B."/>
            <person name="McBride C.S."/>
            <person name="McKernan B."/>
            <person name="McKernan K."/>
            <person name="Mendez-Lago M."/>
            <person name="Minx P."/>
            <person name="Mollenhauer M.U."/>
            <person name="Montooth K."/>
            <person name="Mount S.M."/>
            <person name="Mu X."/>
            <person name="Myers E."/>
            <person name="Negre B."/>
            <person name="Newfeld S."/>
            <person name="Nielsen R."/>
            <person name="Noor M.A."/>
            <person name="O'Grady P."/>
            <person name="Pachter L."/>
            <person name="Papaceit M."/>
            <person name="Parisi M.J."/>
            <person name="Parisi M."/>
            <person name="Parts L."/>
            <person name="Pedersen J.S."/>
            <person name="Pesole G."/>
            <person name="Phillippy A.M."/>
            <person name="Ponting C.P."/>
            <person name="Pop M."/>
            <person name="Porcelli D."/>
            <person name="Powell J.R."/>
            <person name="Prohaska S."/>
            <person name="Pruitt K."/>
            <person name="Puig M."/>
            <person name="Quesneville H."/>
            <person name="Ram K.R."/>
            <person name="Rand D."/>
            <person name="Rasmussen M.D."/>
            <person name="Reed L.K."/>
            <person name="Reenan R."/>
            <person name="Reily A."/>
            <person name="Remington K.A."/>
            <person name="Rieger T.T."/>
            <person name="Ritchie M.G."/>
            <person name="Robin C."/>
            <person name="Rogers Y.H."/>
            <person name="Rohde C."/>
            <person name="Rozas J."/>
            <person name="Rubenfield M.J."/>
            <person name="Ruiz A."/>
            <person name="Russo S."/>
            <person name="Salzberg S.L."/>
            <person name="Sanchez-Gracia A."/>
            <person name="Saranga D.J."/>
            <person name="Sato H."/>
            <person name="Schaeffer S.W."/>
            <person name="Schatz M.C."/>
            <person name="Schlenke T."/>
            <person name="Schwartz R."/>
            <person name="Segarra C."/>
            <person name="Singh R.S."/>
            <person name="Sirot L."/>
            <person name="Sirota M."/>
            <person name="Sisneros N.B."/>
            <person name="Smith C.D."/>
            <person name="Smith T.F."/>
            <person name="Spieth J."/>
            <person name="Stage D.E."/>
            <person name="Stark A."/>
            <person name="Stephan W."/>
            <person name="Strausberg R.L."/>
            <person name="Strempel S."/>
            <person name="Sturgill D."/>
            <person name="Sutton G."/>
            <person name="Sutton G.G."/>
            <person name="Tao W."/>
            <person name="Teichmann S."/>
            <person name="Tobari Y.N."/>
            <person name="Tomimura Y."/>
            <person name="Tsolas J.M."/>
            <person name="Valente V.L."/>
            <person name="Venter E."/>
            <person name="Venter J.C."/>
            <person name="Vicario S."/>
            <person name="Vieira F.G."/>
            <person name="Vilella A.J."/>
            <person name="Villasante A."/>
            <person name="Walenz B."/>
            <person name="Wang J."/>
            <person name="Wasserman M."/>
            <person name="Watts T."/>
            <person name="Wilson D."/>
            <person name="Wilson R.K."/>
            <person name="Wing R.A."/>
            <person name="Wolfner M.F."/>
            <person name="Wong A."/>
            <person name="Wong G.K."/>
            <person name="Wu C.I."/>
            <person name="Wu G."/>
            <person name="Yamamoto D."/>
            <person name="Yang H.P."/>
            <person name="Yang S.P."/>
            <person name="Yorke J.A."/>
            <person name="Yoshida K."/>
            <person name="Zdobnov E."/>
            <person name="Zhang P."/>
            <person name="Zhang Y."/>
            <person name="Zimin A.V."/>
            <person name="Baldwin J."/>
            <person name="Abdouelleil A."/>
            <person name="Abdulkadir J."/>
            <person name="Abebe A."/>
            <person name="Abera B."/>
            <person name="Abreu J."/>
            <person name="Acer S.C."/>
            <person name="Aftuck L."/>
            <person name="Alexander A."/>
            <person name="An P."/>
            <person name="Anderson E."/>
            <person name="Anderson S."/>
            <person name="Arachi H."/>
            <person name="Azer M."/>
            <person name="Bachantsang P."/>
            <person name="Barry A."/>
            <person name="Bayul T."/>
            <person name="Berlin A."/>
            <person name="Bessette D."/>
            <person name="Bloom T."/>
            <person name="Blye J."/>
            <person name="Boguslavskiy L."/>
            <person name="Bonnet C."/>
            <person name="Boukhgalter B."/>
            <person name="Bourzgui I."/>
            <person name="Brown A."/>
            <person name="Cahill P."/>
            <person name="Channer S."/>
            <person name="Cheshatsang Y."/>
            <person name="Chuda L."/>
            <person name="Citroen M."/>
            <person name="Collymore A."/>
            <person name="Cooke P."/>
            <person name="Costello M."/>
            <person name="D'Aco K."/>
            <person name="Daza R."/>
            <person name="De Haan G."/>
            <person name="DeGray S."/>
            <person name="DeMaso C."/>
            <person name="Dhargay N."/>
            <person name="Dooley K."/>
            <person name="Dooley E."/>
            <person name="Doricent M."/>
            <person name="Dorje P."/>
            <person name="Dorjee K."/>
            <person name="Dupes A."/>
            <person name="Elong R."/>
            <person name="Falk J."/>
            <person name="Farina A."/>
            <person name="Faro S."/>
            <person name="Ferguson D."/>
            <person name="Fisher S."/>
            <person name="Foley C.D."/>
            <person name="Franke A."/>
            <person name="Friedrich D."/>
            <person name="Gadbois L."/>
            <person name="Gearin G."/>
            <person name="Gearin C.R."/>
            <person name="Giannoukos G."/>
            <person name="Goode T."/>
            <person name="Graham J."/>
            <person name="Grandbois E."/>
            <person name="Grewal S."/>
            <person name="Gyaltsen K."/>
            <person name="Hafez N."/>
            <person name="Hagos B."/>
            <person name="Hall J."/>
            <person name="Henson C."/>
            <person name="Hollinger A."/>
            <person name="Honan T."/>
            <person name="Huard M.D."/>
            <person name="Hughes L."/>
            <person name="Hurhula B."/>
            <person name="Husby M.E."/>
            <person name="Kamat A."/>
            <person name="Kanga B."/>
            <person name="Kashin S."/>
            <person name="Khazanovich D."/>
            <person name="Kisner P."/>
            <person name="Lance K."/>
            <person name="Lara M."/>
            <person name="Lee W."/>
            <person name="Lennon N."/>
            <person name="Letendre F."/>
            <person name="LeVine R."/>
            <person name="Lipovsky A."/>
            <person name="Liu X."/>
            <person name="Liu J."/>
            <person name="Liu S."/>
            <person name="Lokyitsang T."/>
            <person name="Lokyitsang Y."/>
            <person name="Lubonja R."/>
            <person name="Lui A."/>
            <person name="MacDonald P."/>
            <person name="Magnisalis V."/>
            <person name="Maru K."/>
            <person name="Matthews C."/>
            <person name="McCusker W."/>
            <person name="McDonough S."/>
            <person name="Mehta T."/>
            <person name="Meldrim J."/>
            <person name="Meneus L."/>
            <person name="Mihai O."/>
            <person name="Mihalev A."/>
            <person name="Mihova T."/>
            <person name="Mittelman R."/>
            <person name="Mlenga V."/>
            <person name="Montmayeur A."/>
            <person name="Mulrain L."/>
            <person name="Navidi A."/>
            <person name="Naylor J."/>
            <person name="Negash T."/>
            <person name="Nguyen T."/>
            <person name="Nguyen N."/>
            <person name="Nicol R."/>
            <person name="Norbu C."/>
            <person name="Norbu N."/>
            <person name="Novod N."/>
            <person name="O'Neill B."/>
            <person name="Osman S."/>
            <person name="Markiewicz E."/>
            <person name="Oyono O.L."/>
            <person name="Patti C."/>
            <person name="Phunkhang P."/>
            <person name="Pierre F."/>
            <person name="Priest M."/>
            <person name="Raghuraman S."/>
            <person name="Rege F."/>
            <person name="Reyes R."/>
            <person name="Rise C."/>
            <person name="Rogov P."/>
            <person name="Ross K."/>
            <person name="Ryan E."/>
            <person name="Settipalli S."/>
            <person name="Shea T."/>
            <person name="Sherpa N."/>
            <person name="Shi L."/>
            <person name="Shih D."/>
            <person name="Sparrow T."/>
            <person name="Spaulding J."/>
            <person name="Stalker J."/>
            <person name="Stange-Thomann N."/>
            <person name="Stavropoulos S."/>
            <person name="Stone C."/>
            <person name="Strader C."/>
            <person name="Tesfaye S."/>
            <person name="Thomson T."/>
            <person name="Thoulutsang Y."/>
            <person name="Thoulutsang D."/>
            <person name="Topham K."/>
            <person name="Topping I."/>
            <person name="Tsamla T."/>
            <person name="Vassiliev H."/>
            <person name="Vo A."/>
            <person name="Wangchuk T."/>
            <person name="Wangdi T."/>
            <person name="Weiand M."/>
            <person name="Wilkinson J."/>
            <person name="Wilson A."/>
            <person name="Yadav S."/>
            <person name="Young G."/>
            <person name="Yu Q."/>
            <person name="Zembek L."/>
            <person name="Zhong D."/>
            <person name="Zimmer A."/>
            <person name="Zwirko Z."/>
            <person name="Jaffe D.B."/>
            <person name="Alvarez P."/>
            <person name="Brockman W."/>
            <person name="Butler J."/>
            <person name="Chin C."/>
            <person name="Gnerre S."/>
            <person name="Grabherr M."/>
            <person name="Kleber M."/>
            <person name="Mauceli E."/>
            <person name="MacCallum I."/>
        </authorList>
    </citation>
    <scope>NUCLEOTIDE SEQUENCE [LARGE SCALE GENOMIC DNA]</scope>
    <source>
        <strain evidence="8">Tucson 14030-0811.24</strain>
    </source>
</reference>
<evidence type="ECO:0000313" key="8">
    <source>
        <dbReference type="Proteomes" id="UP000007798"/>
    </source>
</evidence>
<dbReference type="eggNOG" id="KOG4446">
    <property type="taxonomic scope" value="Eukaryota"/>
</dbReference>
<dbReference type="GO" id="GO:1905349">
    <property type="term" value="P:ciliary transition zone assembly"/>
    <property type="evidence" value="ECO:0007669"/>
    <property type="project" value="EnsemblMetazoa"/>
</dbReference>
<dbReference type="PROSITE" id="PS51381">
    <property type="entry name" value="C2_B9"/>
    <property type="match status" value="1"/>
</dbReference>
<dbReference type="GO" id="GO:0061822">
    <property type="term" value="C:ciliary cap"/>
    <property type="evidence" value="ECO:0007669"/>
    <property type="project" value="EnsemblMetazoa"/>
</dbReference>
<feature type="region of interest" description="Disordered" evidence="6">
    <location>
        <begin position="39"/>
        <end position="70"/>
    </location>
</feature>
<dbReference type="Pfam" id="PF07162">
    <property type="entry name" value="B9-C2"/>
    <property type="match status" value="1"/>
</dbReference>
<feature type="compositionally biased region" description="Low complexity" evidence="6">
    <location>
        <begin position="107"/>
        <end position="127"/>
    </location>
</feature>
<evidence type="ECO:0000313" key="7">
    <source>
        <dbReference type="EMBL" id="EDW78551.1"/>
    </source>
</evidence>
<feature type="region of interest" description="Disordered" evidence="6">
    <location>
        <begin position="259"/>
        <end position="301"/>
    </location>
</feature>
<dbReference type="KEGG" id="dwi:6644734"/>
<dbReference type="OrthoDB" id="10263520at2759"/>
<feature type="compositionally biased region" description="Polar residues" evidence="6">
    <location>
        <begin position="139"/>
        <end position="148"/>
    </location>
</feature>
<evidence type="ECO:0000256" key="4">
    <source>
        <dbReference type="ARBA" id="ARBA00023212"/>
    </source>
</evidence>
<protein>
    <recommendedName>
        <fullName evidence="9">Meckel syndrome type 1 protein</fullName>
    </recommendedName>
</protein>
<dbReference type="STRING" id="7260.B4N2G2"/>
<organism evidence="7 8">
    <name type="scientific">Drosophila willistoni</name>
    <name type="common">Fruit fly</name>
    <dbReference type="NCBI Taxonomy" id="7260"/>
    <lineage>
        <taxon>Eukaryota</taxon>
        <taxon>Metazoa</taxon>
        <taxon>Ecdysozoa</taxon>
        <taxon>Arthropoda</taxon>
        <taxon>Hexapoda</taxon>
        <taxon>Insecta</taxon>
        <taxon>Pterygota</taxon>
        <taxon>Neoptera</taxon>
        <taxon>Endopterygota</taxon>
        <taxon>Diptera</taxon>
        <taxon>Brachycera</taxon>
        <taxon>Muscomorpha</taxon>
        <taxon>Ephydroidea</taxon>
        <taxon>Drosophilidae</taxon>
        <taxon>Drosophila</taxon>
        <taxon>Sophophora</taxon>
    </lineage>
</organism>
<keyword evidence="5" id="KW-0966">Cell projection</keyword>
<dbReference type="Proteomes" id="UP000007798">
    <property type="component" value="Unassembled WGS sequence"/>
</dbReference>
<evidence type="ECO:0000256" key="1">
    <source>
        <dbReference type="ARBA" id="ARBA00004120"/>
    </source>
</evidence>
<feature type="region of interest" description="Disordered" evidence="6">
    <location>
        <begin position="107"/>
        <end position="192"/>
    </location>
</feature>
<feature type="compositionally biased region" description="Polar residues" evidence="6">
    <location>
        <begin position="288"/>
        <end position="301"/>
    </location>
</feature>
<accession>B4N2G2</accession>
<dbReference type="EMBL" id="CH963925">
    <property type="protein sequence ID" value="EDW78551.1"/>
    <property type="molecule type" value="Genomic_DNA"/>
</dbReference>
<dbReference type="GO" id="GO:1905515">
    <property type="term" value="P:non-motile cilium assembly"/>
    <property type="evidence" value="ECO:0007669"/>
    <property type="project" value="EnsemblMetazoa"/>
</dbReference>
<comment type="subcellular location">
    <subcellularLocation>
        <location evidence="1">Cytoplasm</location>
        <location evidence="1">Cytoskeleton</location>
        <location evidence="1">Cilium basal body</location>
    </subcellularLocation>
</comment>
<evidence type="ECO:0000256" key="5">
    <source>
        <dbReference type="ARBA" id="ARBA00023273"/>
    </source>
</evidence>
<sequence length="726" mass="83252">MKRTGIYRIIGSMADFQLDIKLRHMSEWLPVPKFEYNGANPHAPHSDHYPVISPSPSPRQENGDNGDGQDNWSDCFIYVPYSDEFSYGMQGYYNYYNPGSGYPTSRASIGSNRAASSNSNSSNLSQRNSRKIKGRSRQPGDSTSVFSSQMEQVHEETEEEATGEDEQQELEEEQDQQPQSYRMDELKSNTTPQGANEVFYNLNKELCNGATANLRIGWQQKHFSRSELQRYGDPRNCFTPLQRRYHRWTQDIIELQQRHELAHSQAHEEPLEIRVRRKPRKSKRRRNAQATPTSSLSENAGLSSLPMSQISVQTIEDPNFAARTCLIHTLIDADGEEALPEEAHQLHAEGFQLMYVYAELQADTLLLTLKYSPSLGLLYVYPDFNFSADDLDYMIKINRDNDCSQLYAYGFQNVNPLESEFGSSTAVTTTTTTTTTTSSQQDDNLDVDLELPSDASTGRLIDHHQQQRDWANELRSLLHFELPPKRMRRISLMFELSEAQDFENANIHVRYYIQPPDNTILDSTNVEEPFPLRGATATCLQAGDQRLAHLSHCWQLNLLCEEQHNPEHLLHIYFEVISIDSWQRERCEGYAHYAFSLVTPLPLNPLAIRLQCMRPLGTWLDDMNRYFIGGRKLFDFVGYFNPNNLRLKGGLHNRLNADISQAMRSTGFLMLRLQKLQQRQPAEQQLNELLESDSETAEMGKASTLDEVMAAYTEARDRVELLLGRQ</sequence>
<dbReference type="PANTHER" id="PTHR12968">
    <property type="entry name" value="B9 DOMAIN-CONTAINING"/>
    <property type="match status" value="1"/>
</dbReference>
<feature type="compositionally biased region" description="Acidic residues" evidence="6">
    <location>
        <begin position="156"/>
        <end position="175"/>
    </location>
</feature>
<proteinExistence type="predicted"/>
<keyword evidence="8" id="KW-1185">Reference proteome</keyword>
<dbReference type="OMA" id="CEGYAHY"/>
<dbReference type="PANTHER" id="PTHR12968:SF4">
    <property type="entry name" value="TECTONIC-LIKE COMPLEX MEMBER MKS1"/>
    <property type="match status" value="1"/>
</dbReference>
<gene>
    <name evidence="7" type="primary">Dwil\GK16128</name>
    <name evidence="7" type="ORF">Dwil_GK16128</name>
</gene>
<dbReference type="HOGENOM" id="CLU_393936_0_0_1"/>
<keyword evidence="4" id="KW-0206">Cytoskeleton</keyword>
<dbReference type="InParanoid" id="B4N2G2"/>